<dbReference type="Gramene" id="Psat02G0483900-T1">
    <property type="protein sequence ID" value="KAI5439203.1"/>
    <property type="gene ID" value="KIW84_024839"/>
</dbReference>
<protein>
    <submittedName>
        <fullName evidence="2">Uncharacterized protein</fullName>
    </submittedName>
</protein>
<dbReference type="AlphaFoldDB" id="A0A9D4YMH4"/>
<accession>A0A9D4YMH4</accession>
<dbReference type="EMBL" id="JAMSHJ010000002">
    <property type="protein sequence ID" value="KAI5439203.1"/>
    <property type="molecule type" value="Genomic_DNA"/>
</dbReference>
<evidence type="ECO:0000313" key="3">
    <source>
        <dbReference type="EMBL" id="KAI5439203.1"/>
    </source>
</evidence>
<dbReference type="Gramene" id="Psat02G0483700-T1">
    <property type="protein sequence ID" value="KAI5439201.1"/>
    <property type="gene ID" value="KIW84_024837"/>
</dbReference>
<organism evidence="2 4">
    <name type="scientific">Pisum sativum</name>
    <name type="common">Garden pea</name>
    <name type="synonym">Lathyrus oleraceus</name>
    <dbReference type="NCBI Taxonomy" id="3888"/>
    <lineage>
        <taxon>Eukaryota</taxon>
        <taxon>Viridiplantae</taxon>
        <taxon>Streptophyta</taxon>
        <taxon>Embryophyta</taxon>
        <taxon>Tracheophyta</taxon>
        <taxon>Spermatophyta</taxon>
        <taxon>Magnoliopsida</taxon>
        <taxon>eudicotyledons</taxon>
        <taxon>Gunneridae</taxon>
        <taxon>Pentapetalae</taxon>
        <taxon>rosids</taxon>
        <taxon>fabids</taxon>
        <taxon>Fabales</taxon>
        <taxon>Fabaceae</taxon>
        <taxon>Papilionoideae</taxon>
        <taxon>50 kb inversion clade</taxon>
        <taxon>NPAAA clade</taxon>
        <taxon>Hologalegina</taxon>
        <taxon>IRL clade</taxon>
        <taxon>Fabeae</taxon>
        <taxon>Lathyrus</taxon>
    </lineage>
</organism>
<gene>
    <name evidence="2" type="ORF">KIW84_024837</name>
    <name evidence="3" type="ORF">KIW84_024839</name>
</gene>
<reference evidence="2 4" key="1">
    <citation type="journal article" date="2022" name="Nat. Genet.">
        <title>Improved pea reference genome and pan-genome highlight genomic features and evolutionary characteristics.</title>
        <authorList>
            <person name="Yang T."/>
            <person name="Liu R."/>
            <person name="Luo Y."/>
            <person name="Hu S."/>
            <person name="Wang D."/>
            <person name="Wang C."/>
            <person name="Pandey M.K."/>
            <person name="Ge S."/>
            <person name="Xu Q."/>
            <person name="Li N."/>
            <person name="Li G."/>
            <person name="Huang Y."/>
            <person name="Saxena R.K."/>
            <person name="Ji Y."/>
            <person name="Li M."/>
            <person name="Yan X."/>
            <person name="He Y."/>
            <person name="Liu Y."/>
            <person name="Wang X."/>
            <person name="Xiang C."/>
            <person name="Varshney R.K."/>
            <person name="Ding H."/>
            <person name="Gao S."/>
            <person name="Zong X."/>
        </authorList>
    </citation>
    <scope>NUCLEOTIDE SEQUENCE [LARGE SCALE GENOMIC DNA]</scope>
    <source>
        <strain evidence="2 4">cv. Zhongwan 6</strain>
    </source>
</reference>
<keyword evidence="4" id="KW-1185">Reference proteome</keyword>
<dbReference type="EMBL" id="JAMSHJ010000002">
    <property type="protein sequence ID" value="KAI5439201.1"/>
    <property type="molecule type" value="Genomic_DNA"/>
</dbReference>
<feature type="compositionally biased region" description="Pro residues" evidence="1">
    <location>
        <begin position="56"/>
        <end position="65"/>
    </location>
</feature>
<dbReference type="Proteomes" id="UP001058974">
    <property type="component" value="Chromosome 2"/>
</dbReference>
<evidence type="ECO:0000313" key="2">
    <source>
        <dbReference type="EMBL" id="KAI5439201.1"/>
    </source>
</evidence>
<evidence type="ECO:0000313" key="4">
    <source>
        <dbReference type="Proteomes" id="UP001058974"/>
    </source>
</evidence>
<proteinExistence type="predicted"/>
<comment type="caution">
    <text evidence="2">The sequence shown here is derived from an EMBL/GenBank/DDBJ whole genome shotgun (WGS) entry which is preliminary data.</text>
</comment>
<name>A0A9D4YMH4_PEA</name>
<evidence type="ECO:0000256" key="1">
    <source>
        <dbReference type="SAM" id="MobiDB-lite"/>
    </source>
</evidence>
<sequence length="92" mass="10188">MKFQMQHFELQVASFGALHVLFHTREDLENLAAALSSRINFQDTGIYDCNGYARQPKPPVQPPAPKQAHINTCNARNGSDARATSDAIFSTI</sequence>
<feature type="region of interest" description="Disordered" evidence="1">
    <location>
        <begin position="54"/>
        <end position="92"/>
    </location>
</feature>